<protein>
    <submittedName>
        <fullName evidence="1">Uncharacterized protein</fullName>
    </submittedName>
</protein>
<dbReference type="HOGENOM" id="CLU_2723756_0_0_1"/>
<sequence>MHHIHLWCASHFTWCIQGRTPQVHVFHQSNIVIFEERDKVGSSRGGPNVYTPETGSTATFALTLTDNLWAFA</sequence>
<dbReference type="AlphaFoldDB" id="F8NJG1"/>
<accession>F8NJG1</accession>
<dbReference type="EMBL" id="GL945429">
    <property type="protein sequence ID" value="EGO29859.1"/>
    <property type="molecule type" value="Genomic_DNA"/>
</dbReference>
<proteinExistence type="predicted"/>
<dbReference type="Proteomes" id="UP000008064">
    <property type="component" value="Unassembled WGS sequence"/>
</dbReference>
<gene>
    <name evidence="1" type="ORF">SERLADRAFT_458185</name>
</gene>
<name>F8NJG1_SERL9</name>
<dbReference type="GeneID" id="18817667"/>
<reference evidence="1" key="1">
    <citation type="submission" date="2011-04" db="EMBL/GenBank/DDBJ databases">
        <title>Evolution of plant cell wall degrading machinery underlies the functional diversity of forest fungi.</title>
        <authorList>
            <consortium name="US DOE Joint Genome Institute (JGI-PGF)"/>
            <person name="Eastwood D.C."/>
            <person name="Floudas D."/>
            <person name="Binder M."/>
            <person name="Majcherczyk A."/>
            <person name="Schneider P."/>
            <person name="Aerts A."/>
            <person name="Asiegbu F.O."/>
            <person name="Baker S.E."/>
            <person name="Barry K."/>
            <person name="Bendiksby M."/>
            <person name="Blumentritt M."/>
            <person name="Coutinho P.M."/>
            <person name="Cullen D."/>
            <person name="Cullen D."/>
            <person name="Gathman A."/>
            <person name="Goodell B."/>
            <person name="Henrissat B."/>
            <person name="Ihrmark K."/>
            <person name="Kauserud H."/>
            <person name="Kohler A."/>
            <person name="LaButti K."/>
            <person name="Lapidus A."/>
            <person name="Lavin J.L."/>
            <person name="Lee Y.-H."/>
            <person name="Lindquist E."/>
            <person name="Lilly W."/>
            <person name="Lucas S."/>
            <person name="Morin E."/>
            <person name="Murat C."/>
            <person name="Oguiza J.A."/>
            <person name="Park J."/>
            <person name="Pisabarro A.G."/>
            <person name="Riley R."/>
            <person name="Rosling A."/>
            <person name="Salamov A."/>
            <person name="Schmidt O."/>
            <person name="Schmutz J."/>
            <person name="Skrede I."/>
            <person name="Stenlid J."/>
            <person name="Wiebenga A."/>
            <person name="Xie X."/>
            <person name="Kues U."/>
            <person name="Hibbett D.S."/>
            <person name="Hoffmeister D."/>
            <person name="Hogberg N."/>
            <person name="Martin F."/>
            <person name="Grigoriev I.V."/>
            <person name="Watkinson S.C."/>
        </authorList>
    </citation>
    <scope>NUCLEOTIDE SEQUENCE</scope>
    <source>
        <strain evidence="1">S7.9</strain>
    </source>
</reference>
<dbReference type="RefSeq" id="XP_007314101.1">
    <property type="nucleotide sequence ID" value="XM_007314039.1"/>
</dbReference>
<evidence type="ECO:0000313" key="1">
    <source>
        <dbReference type="EMBL" id="EGO29859.1"/>
    </source>
</evidence>
<organism>
    <name type="scientific">Serpula lacrymans var. lacrymans (strain S7.9)</name>
    <name type="common">Dry rot fungus</name>
    <dbReference type="NCBI Taxonomy" id="578457"/>
    <lineage>
        <taxon>Eukaryota</taxon>
        <taxon>Fungi</taxon>
        <taxon>Dikarya</taxon>
        <taxon>Basidiomycota</taxon>
        <taxon>Agaricomycotina</taxon>
        <taxon>Agaricomycetes</taxon>
        <taxon>Agaricomycetidae</taxon>
        <taxon>Boletales</taxon>
        <taxon>Coniophorineae</taxon>
        <taxon>Serpulaceae</taxon>
        <taxon>Serpula</taxon>
    </lineage>
</organism>
<dbReference type="KEGG" id="sla:SERLADRAFT_458185"/>